<sequence length="80" mass="8714">MGKGGASDKMMAKVPAEFEHVVSTPKFKRRKVSTVYNFPPGYGRVTASNFDLSGQIAIDQSSPGKSELILRLVLNKINTT</sequence>
<dbReference type="EMBL" id="JAIQCV010000012">
    <property type="protein sequence ID" value="KAH1039152.1"/>
    <property type="molecule type" value="Genomic_DNA"/>
</dbReference>
<protein>
    <submittedName>
        <fullName evidence="1">Uncharacterized protein</fullName>
    </submittedName>
</protein>
<gene>
    <name evidence="1" type="ORF">J1N35_040895</name>
</gene>
<evidence type="ECO:0000313" key="1">
    <source>
        <dbReference type="EMBL" id="KAH1039152.1"/>
    </source>
</evidence>
<reference evidence="1 2" key="1">
    <citation type="journal article" date="2021" name="Plant Biotechnol. J.">
        <title>Multi-omics assisted identification of the key and species-specific regulatory components of drought-tolerant mechanisms in Gossypium stocksii.</title>
        <authorList>
            <person name="Yu D."/>
            <person name="Ke L."/>
            <person name="Zhang D."/>
            <person name="Wu Y."/>
            <person name="Sun Y."/>
            <person name="Mei J."/>
            <person name="Sun J."/>
            <person name="Sun Y."/>
        </authorList>
    </citation>
    <scope>NUCLEOTIDE SEQUENCE [LARGE SCALE GENOMIC DNA]</scope>
    <source>
        <strain evidence="2">cv. E1</strain>
        <tissue evidence="1">Leaf</tissue>
    </source>
</reference>
<comment type="caution">
    <text evidence="1">The sequence shown here is derived from an EMBL/GenBank/DDBJ whole genome shotgun (WGS) entry which is preliminary data.</text>
</comment>
<evidence type="ECO:0000313" key="2">
    <source>
        <dbReference type="Proteomes" id="UP000828251"/>
    </source>
</evidence>
<accession>A0A9D3UEG6</accession>
<keyword evidence="2" id="KW-1185">Reference proteome</keyword>
<organism evidence="1 2">
    <name type="scientific">Gossypium stocksii</name>
    <dbReference type="NCBI Taxonomy" id="47602"/>
    <lineage>
        <taxon>Eukaryota</taxon>
        <taxon>Viridiplantae</taxon>
        <taxon>Streptophyta</taxon>
        <taxon>Embryophyta</taxon>
        <taxon>Tracheophyta</taxon>
        <taxon>Spermatophyta</taxon>
        <taxon>Magnoliopsida</taxon>
        <taxon>eudicotyledons</taxon>
        <taxon>Gunneridae</taxon>
        <taxon>Pentapetalae</taxon>
        <taxon>rosids</taxon>
        <taxon>malvids</taxon>
        <taxon>Malvales</taxon>
        <taxon>Malvaceae</taxon>
        <taxon>Malvoideae</taxon>
        <taxon>Gossypium</taxon>
    </lineage>
</organism>
<dbReference type="Proteomes" id="UP000828251">
    <property type="component" value="Unassembled WGS sequence"/>
</dbReference>
<name>A0A9D3UEG6_9ROSI</name>
<dbReference type="AlphaFoldDB" id="A0A9D3UEG6"/>
<proteinExistence type="predicted"/>